<evidence type="ECO:0000313" key="3">
    <source>
        <dbReference type="Proteomes" id="UP000823388"/>
    </source>
</evidence>
<evidence type="ECO:0000256" key="1">
    <source>
        <dbReference type="SAM" id="MobiDB-lite"/>
    </source>
</evidence>
<dbReference type="Proteomes" id="UP000823388">
    <property type="component" value="Chromosome 8K"/>
</dbReference>
<dbReference type="AlphaFoldDB" id="A0A8T0PKB1"/>
<comment type="caution">
    <text evidence="2">The sequence shown here is derived from an EMBL/GenBank/DDBJ whole genome shotgun (WGS) entry which is preliminary data.</text>
</comment>
<dbReference type="EMBL" id="CM029051">
    <property type="protein sequence ID" value="KAG2562661.1"/>
    <property type="molecule type" value="Genomic_DNA"/>
</dbReference>
<proteinExistence type="predicted"/>
<feature type="compositionally biased region" description="Low complexity" evidence="1">
    <location>
        <begin position="23"/>
        <end position="38"/>
    </location>
</feature>
<name>A0A8T0PKB1_PANVG</name>
<evidence type="ECO:0000313" key="2">
    <source>
        <dbReference type="EMBL" id="KAG2562661.1"/>
    </source>
</evidence>
<gene>
    <name evidence="2" type="ORF">PVAP13_8KG215502</name>
</gene>
<organism evidence="2 3">
    <name type="scientific">Panicum virgatum</name>
    <name type="common">Blackwell switchgrass</name>
    <dbReference type="NCBI Taxonomy" id="38727"/>
    <lineage>
        <taxon>Eukaryota</taxon>
        <taxon>Viridiplantae</taxon>
        <taxon>Streptophyta</taxon>
        <taxon>Embryophyta</taxon>
        <taxon>Tracheophyta</taxon>
        <taxon>Spermatophyta</taxon>
        <taxon>Magnoliopsida</taxon>
        <taxon>Liliopsida</taxon>
        <taxon>Poales</taxon>
        <taxon>Poaceae</taxon>
        <taxon>PACMAD clade</taxon>
        <taxon>Panicoideae</taxon>
        <taxon>Panicodae</taxon>
        <taxon>Paniceae</taxon>
        <taxon>Panicinae</taxon>
        <taxon>Panicum</taxon>
        <taxon>Panicum sect. Hiantes</taxon>
    </lineage>
</organism>
<protein>
    <submittedName>
        <fullName evidence="2">Uncharacterized protein</fullName>
    </submittedName>
</protein>
<reference evidence="2" key="1">
    <citation type="submission" date="2020-05" db="EMBL/GenBank/DDBJ databases">
        <title>WGS assembly of Panicum virgatum.</title>
        <authorList>
            <person name="Lovell J.T."/>
            <person name="Jenkins J."/>
            <person name="Shu S."/>
            <person name="Juenger T.E."/>
            <person name="Schmutz J."/>
        </authorList>
    </citation>
    <scope>NUCLEOTIDE SEQUENCE</scope>
    <source>
        <strain evidence="2">AP13</strain>
    </source>
</reference>
<sequence length="146" mass="15928">MAKDGGTPSLRWHVTAAPPVPLPRRSSPAAAARRPPMGGARGGGMPRREKRRDPLAFSADKKLLAANLRAAPMEGLSLIDVSEPHGTRVQRSKSPRTSMRTQLPSYTRCFKARLGVLILFQREVFLRTRSTMGIGARWSATLVASL</sequence>
<accession>A0A8T0PKB1</accession>
<feature type="region of interest" description="Disordered" evidence="1">
    <location>
        <begin position="1"/>
        <end position="55"/>
    </location>
</feature>
<keyword evidence="3" id="KW-1185">Reference proteome</keyword>